<feature type="non-terminal residue" evidence="2">
    <location>
        <position position="1"/>
    </location>
</feature>
<keyword evidence="1" id="KW-1133">Transmembrane helix</keyword>
<reference evidence="2 3" key="1">
    <citation type="submission" date="2016-05" db="EMBL/GenBank/DDBJ databases">
        <title>Single-cell genome of chain-forming Candidatus Thiomargarita nelsonii and comparison to other large sulfur-oxidizing bacteria.</title>
        <authorList>
            <person name="Winkel M."/>
            <person name="Salman V."/>
            <person name="Woyke T."/>
            <person name="Schulz-Vogt H."/>
            <person name="Richter M."/>
            <person name="Flood B."/>
            <person name="Bailey J."/>
            <person name="Amann R."/>
            <person name="Mussmann M."/>
        </authorList>
    </citation>
    <scope>NUCLEOTIDE SEQUENCE [LARGE SCALE GENOMIC DNA]</scope>
    <source>
        <strain evidence="2 3">THI036</strain>
    </source>
</reference>
<dbReference type="Proteomes" id="UP000076962">
    <property type="component" value="Unassembled WGS sequence"/>
</dbReference>
<accession>A0A176RXP0</accession>
<organism evidence="2 3">
    <name type="scientific">Candidatus Thiomargarita nelsonii</name>
    <dbReference type="NCBI Taxonomy" id="1003181"/>
    <lineage>
        <taxon>Bacteria</taxon>
        <taxon>Pseudomonadati</taxon>
        <taxon>Pseudomonadota</taxon>
        <taxon>Gammaproteobacteria</taxon>
        <taxon>Thiotrichales</taxon>
        <taxon>Thiotrichaceae</taxon>
        <taxon>Thiomargarita</taxon>
    </lineage>
</organism>
<keyword evidence="1" id="KW-0472">Membrane</keyword>
<keyword evidence="1" id="KW-0812">Transmembrane</keyword>
<feature type="transmembrane region" description="Helical" evidence="1">
    <location>
        <begin position="84"/>
        <end position="105"/>
    </location>
</feature>
<dbReference type="AlphaFoldDB" id="A0A176RXP0"/>
<dbReference type="EMBL" id="LUTY01002346">
    <property type="protein sequence ID" value="OAD20476.1"/>
    <property type="molecule type" value="Genomic_DNA"/>
</dbReference>
<evidence type="ECO:0000313" key="3">
    <source>
        <dbReference type="Proteomes" id="UP000076962"/>
    </source>
</evidence>
<comment type="caution">
    <text evidence="2">The sequence shown here is derived from an EMBL/GenBank/DDBJ whole genome shotgun (WGS) entry which is preliminary data.</text>
</comment>
<keyword evidence="3" id="KW-1185">Reference proteome</keyword>
<proteinExistence type="predicted"/>
<evidence type="ECO:0000313" key="2">
    <source>
        <dbReference type="EMBL" id="OAD20476.1"/>
    </source>
</evidence>
<feature type="transmembrane region" description="Helical" evidence="1">
    <location>
        <begin position="21"/>
        <end position="40"/>
    </location>
</feature>
<name>A0A176RXP0_9GAMM</name>
<gene>
    <name evidence="2" type="ORF">THIOM_003818</name>
</gene>
<feature type="transmembrane region" description="Helical" evidence="1">
    <location>
        <begin position="46"/>
        <end position="64"/>
    </location>
</feature>
<evidence type="ECO:0000256" key="1">
    <source>
        <dbReference type="SAM" id="Phobius"/>
    </source>
</evidence>
<protein>
    <submittedName>
        <fullName evidence="2">Membrane protein</fullName>
    </submittedName>
</protein>
<sequence length="113" mass="12129">RFKLAAGVTVFAADIIDNEEIEFLVVLLIAFIVACGVAGFMTGSVMVGVVSAVAGVVAFFMILFGEIAIEETIKESLKTGTPSLLARLAFLLLLAAHLFLIWFSFLGGWRLFA</sequence>